<dbReference type="AlphaFoldDB" id="A0A132B4V9"/>
<accession>A0A132B4V9</accession>
<dbReference type="EMBL" id="KQ947439">
    <property type="protein sequence ID" value="KUJ07448.1"/>
    <property type="molecule type" value="Genomic_DNA"/>
</dbReference>
<reference evidence="1 2" key="1">
    <citation type="submission" date="2015-10" db="EMBL/GenBank/DDBJ databases">
        <title>Full genome of DAOMC 229536 Phialocephala scopiformis, a fungal endophyte of spruce producing the potent anti-insectan compound rugulosin.</title>
        <authorList>
            <consortium name="DOE Joint Genome Institute"/>
            <person name="Walker A.K."/>
            <person name="Frasz S.L."/>
            <person name="Seifert K.A."/>
            <person name="Miller J.D."/>
            <person name="Mondo S.J."/>
            <person name="Labutti K."/>
            <person name="Lipzen A."/>
            <person name="Dockter R."/>
            <person name="Kennedy M."/>
            <person name="Grigoriev I.V."/>
            <person name="Spatafora J.W."/>
        </authorList>
    </citation>
    <scope>NUCLEOTIDE SEQUENCE [LARGE SCALE GENOMIC DNA]</scope>
    <source>
        <strain evidence="1 2">CBS 120377</strain>
    </source>
</reference>
<protein>
    <recommendedName>
        <fullName evidence="3">BTB domain-containing protein</fullName>
    </recommendedName>
</protein>
<proteinExistence type="predicted"/>
<name>A0A132B4V9_MOLSC</name>
<evidence type="ECO:0008006" key="3">
    <source>
        <dbReference type="Google" id="ProtNLM"/>
    </source>
</evidence>
<dbReference type="STRING" id="149040.A0A132B4V9"/>
<dbReference type="Proteomes" id="UP000070700">
    <property type="component" value="Unassembled WGS sequence"/>
</dbReference>
<dbReference type="GeneID" id="28830581"/>
<keyword evidence="2" id="KW-1185">Reference proteome</keyword>
<evidence type="ECO:0000313" key="2">
    <source>
        <dbReference type="Proteomes" id="UP000070700"/>
    </source>
</evidence>
<gene>
    <name evidence="1" type="ORF">LY89DRAFT_742681</name>
</gene>
<evidence type="ECO:0000313" key="1">
    <source>
        <dbReference type="EMBL" id="KUJ07448.1"/>
    </source>
</evidence>
<dbReference type="RefSeq" id="XP_018061803.1">
    <property type="nucleotide sequence ID" value="XM_018220855.1"/>
</dbReference>
<dbReference type="InParanoid" id="A0A132B4V9"/>
<dbReference type="KEGG" id="psco:LY89DRAFT_742681"/>
<organism evidence="1 2">
    <name type="scientific">Mollisia scopiformis</name>
    <name type="common">Conifer needle endophyte fungus</name>
    <name type="synonym">Phialocephala scopiformis</name>
    <dbReference type="NCBI Taxonomy" id="149040"/>
    <lineage>
        <taxon>Eukaryota</taxon>
        <taxon>Fungi</taxon>
        <taxon>Dikarya</taxon>
        <taxon>Ascomycota</taxon>
        <taxon>Pezizomycotina</taxon>
        <taxon>Leotiomycetes</taxon>
        <taxon>Helotiales</taxon>
        <taxon>Mollisiaceae</taxon>
        <taxon>Mollisia</taxon>
    </lineage>
</organism>
<sequence length="357" mass="40731">MPPKRTSSSKRDRQKLATAAQKLMTLPSASEPDEEESVVANNLTQALTGESEDEEIIEEERYLSATSTLSKQPNPPTSSAASKAFKCECQQGHTDGIECIIHNNRKVHAGISARVLMRSNMVYINNKFYVHADLLSLHSERFRREWGQTTFEEKEKRKGSMLWALKDKDPLIAHFSGWLYSGGLLATACFETNELQEELTAYRTGRFENDGFNKHWMVPKSLRSIYKVATQGSPFRKLASDIMSSLDVLNSEKYGPQEDWESLCEDLPELEADVKAADVEKNKGKWAGRGGRPWNNQYRKEYMLEEVPMEEVWENQILQQRNLGDLERMSKEKDVQAMIELEHVKGSQQSSEAKEDD</sequence>